<dbReference type="AlphaFoldDB" id="A0A1M7M6E3"/>
<dbReference type="OrthoDB" id="9794935at2"/>
<protein>
    <recommendedName>
        <fullName evidence="3">Pyridoxamine 5'-phosphate oxidase</fullName>
    </recommendedName>
</protein>
<reference evidence="1 2" key="1">
    <citation type="submission" date="2016-11" db="EMBL/GenBank/DDBJ databases">
        <authorList>
            <person name="Jaros S."/>
            <person name="Januszkiewicz K."/>
            <person name="Wedrychowicz H."/>
        </authorList>
    </citation>
    <scope>NUCLEOTIDE SEQUENCE [LARGE SCALE GENOMIC DNA]</scope>
    <source>
        <strain evidence="1 2">DSM 15930</strain>
    </source>
</reference>
<keyword evidence="2" id="KW-1185">Reference proteome</keyword>
<evidence type="ECO:0000313" key="2">
    <source>
        <dbReference type="Proteomes" id="UP000184038"/>
    </source>
</evidence>
<evidence type="ECO:0000313" key="1">
    <source>
        <dbReference type="EMBL" id="SHM85800.1"/>
    </source>
</evidence>
<dbReference type="Pfam" id="PF12900">
    <property type="entry name" value="Pyridox_ox_2"/>
    <property type="match status" value="1"/>
</dbReference>
<sequence length="159" mass="18415">MRRRDREVKNPEEILAIMRKCDVCNVAFFDKEFPYVIPLNFGVEYENEEFTMYFHSSIAGKKLDLLQDNNKVAFSMSCSHNLITGDLACDCTMEFESVCGNGTIEILGEEEKMPALTKLMNHYQPGIEHKYDERLFKVVSVLKLNVNEIYGKRLKKKGM</sequence>
<dbReference type="Proteomes" id="UP000184038">
    <property type="component" value="Unassembled WGS sequence"/>
</dbReference>
<dbReference type="RefSeq" id="WP_073289887.1">
    <property type="nucleotide sequence ID" value="NZ_FRCP01000019.1"/>
</dbReference>
<gene>
    <name evidence="1" type="ORF">SAMN02746066_03626</name>
</gene>
<dbReference type="SUPFAM" id="SSF50475">
    <property type="entry name" value="FMN-binding split barrel"/>
    <property type="match status" value="1"/>
</dbReference>
<dbReference type="InterPro" id="IPR012349">
    <property type="entry name" value="Split_barrel_FMN-bd"/>
</dbReference>
<dbReference type="PANTHER" id="PTHR34071:SF2">
    <property type="entry name" value="FLAVIN-NUCLEOTIDE-BINDING PROTEIN"/>
    <property type="match status" value="1"/>
</dbReference>
<name>A0A1M7M6E3_9FIRM</name>
<dbReference type="Gene3D" id="2.30.110.10">
    <property type="entry name" value="Electron Transport, Fmn-binding Protein, Chain A"/>
    <property type="match status" value="1"/>
</dbReference>
<dbReference type="InterPro" id="IPR024747">
    <property type="entry name" value="Pyridox_Oxase-rel"/>
</dbReference>
<dbReference type="EMBL" id="FRCP01000019">
    <property type="protein sequence ID" value="SHM85800.1"/>
    <property type="molecule type" value="Genomic_DNA"/>
</dbReference>
<accession>A0A1M7M6E3</accession>
<proteinExistence type="predicted"/>
<evidence type="ECO:0008006" key="3">
    <source>
        <dbReference type="Google" id="ProtNLM"/>
    </source>
</evidence>
<dbReference type="STRING" id="1120996.SAMN02746066_03626"/>
<organism evidence="1 2">
    <name type="scientific">Anaerosporobacter mobilis DSM 15930</name>
    <dbReference type="NCBI Taxonomy" id="1120996"/>
    <lineage>
        <taxon>Bacteria</taxon>
        <taxon>Bacillati</taxon>
        <taxon>Bacillota</taxon>
        <taxon>Clostridia</taxon>
        <taxon>Lachnospirales</taxon>
        <taxon>Lachnospiraceae</taxon>
        <taxon>Anaerosporobacter</taxon>
    </lineage>
</organism>
<dbReference type="PANTHER" id="PTHR34071">
    <property type="entry name" value="5-NITROIMIDAZOLE ANTIBIOTICS RESISTANCE PROTEIN, NIMA-FAMILY-RELATED PROTEIN-RELATED"/>
    <property type="match status" value="1"/>
</dbReference>